<reference evidence="17" key="1">
    <citation type="journal article" date="2019" name="Int. J. Syst. Evol. Microbiol.">
        <title>The Global Catalogue of Microorganisms (GCM) 10K type strain sequencing project: providing services to taxonomists for standard genome sequencing and annotation.</title>
        <authorList>
            <consortium name="The Broad Institute Genomics Platform"/>
            <consortium name="The Broad Institute Genome Sequencing Center for Infectious Disease"/>
            <person name="Wu L."/>
            <person name="Ma J."/>
        </authorList>
    </citation>
    <scope>NUCLEOTIDE SEQUENCE [LARGE SCALE GENOMIC DNA]</scope>
    <source>
        <strain evidence="17">JCM 16916</strain>
    </source>
</reference>
<keyword evidence="8" id="KW-0653">Protein transport</keyword>
<evidence type="ECO:0000256" key="2">
    <source>
        <dbReference type="ARBA" id="ARBA00004442"/>
    </source>
</evidence>
<evidence type="ECO:0000256" key="4">
    <source>
        <dbReference type="ARBA" id="ARBA00022448"/>
    </source>
</evidence>
<keyword evidence="9" id="KW-0472">Membrane</keyword>
<feature type="domain" description="Trimeric autotransporter adhesin YadA-like head" evidence="14">
    <location>
        <begin position="95"/>
        <end position="121"/>
    </location>
</feature>
<evidence type="ECO:0000256" key="6">
    <source>
        <dbReference type="ARBA" id="ARBA00022692"/>
    </source>
</evidence>
<keyword evidence="6" id="KW-0812">Transmembrane</keyword>
<dbReference type="Pfam" id="PF01391">
    <property type="entry name" value="Collagen"/>
    <property type="match status" value="1"/>
</dbReference>
<comment type="subcellular location">
    <subcellularLocation>
        <location evidence="2">Cell outer membrane</location>
    </subcellularLocation>
    <subcellularLocation>
        <location evidence="1">Cell surface</location>
    </subcellularLocation>
</comment>
<feature type="chain" id="PRO_5046021255" description="Trimeric autotransporter adhesin YadA-like C-terminal membrane anchor domain-containing protein" evidence="12">
    <location>
        <begin position="31"/>
        <end position="633"/>
    </location>
</feature>
<dbReference type="InterPro" id="IPR008635">
    <property type="entry name" value="Coiled_stalk_dom"/>
</dbReference>
<feature type="domain" description="Trimeric autotransporter adhesin YadA-like head" evidence="14">
    <location>
        <begin position="178"/>
        <end position="201"/>
    </location>
</feature>
<dbReference type="PANTHER" id="PTHR24637:SF428">
    <property type="entry name" value="SCAVENGER RECEPTOR CLASS A MEMBER 3"/>
    <property type="match status" value="1"/>
</dbReference>
<dbReference type="Pfam" id="PF05662">
    <property type="entry name" value="YadA_stalk"/>
    <property type="match status" value="2"/>
</dbReference>
<dbReference type="InterPro" id="IPR045584">
    <property type="entry name" value="Pilin-like"/>
</dbReference>
<sequence length="633" mass="62006">MQSSRIPRIRPLALSLLLACGTGASLPAMAGITCILEDSETGTQDNGGADTGTEDDRTTACGKDAVATGVVSTAFGTSAEATGGRAVALGYDSHATGSSTTAIGVDSHASGSWSLALGGSSRSSDWGAIALGVSSNATGQFSTASGVYSQATGENSLALGGFLGVSATNIDPFRFTQATAARAIAVGNGAQVHAEEGVALGVKTRVLDDADRAVAIGSDSVASEADTVSFGHLATDLDFEGDAFGSDLQRRLINLADGIGDHDAATVGQLGSFVAALGGGAGFGGGVFTAPSYSIQGSSYDNVGDAFAAVDTRLDSLQANIDAIPEGPQGPAGPQGPQGDTGPEGPQGPQGDTGPQGPEGPQGDTGPQGPEGPQGDTGPQGPEGPQGDTGPQGPEGPQGDTGPEGPEGPQGDTGPEGPEGPTGPGTGSTLAVEYDDAGNATITLDGADGTVVSNVADGVAAGDAVNRGQLDAIAAGTLDSANGHADAGDTATLASANAHADAGDAATLASANDYTDTVAVQTLDAANTYTDTVFAQFNSELDTFRQDVDQRFREQDRRIDKLAAMSGAYAGMAMNTAGLAGANRVGVGVGGQNGESALAVGYQRAIGNRASVSIGAAFGGGESSVMGGAGFSW</sequence>
<evidence type="ECO:0000256" key="5">
    <source>
        <dbReference type="ARBA" id="ARBA00022452"/>
    </source>
</evidence>
<dbReference type="SUPFAM" id="SSF101967">
    <property type="entry name" value="Adhesin YadA, collagen-binding domain"/>
    <property type="match status" value="1"/>
</dbReference>
<dbReference type="InterPro" id="IPR008160">
    <property type="entry name" value="Collagen"/>
</dbReference>
<evidence type="ECO:0000259" key="15">
    <source>
        <dbReference type="Pfam" id="PF05662"/>
    </source>
</evidence>
<evidence type="ECO:0000259" key="14">
    <source>
        <dbReference type="Pfam" id="PF05658"/>
    </source>
</evidence>
<dbReference type="Proteomes" id="UP001501727">
    <property type="component" value="Unassembled WGS sequence"/>
</dbReference>
<keyword evidence="7 12" id="KW-0732">Signal</keyword>
<comment type="similarity">
    <text evidence="3">Belongs to the autotransporter-2 (AT-2) (TC 1.B.40) family.</text>
</comment>
<feature type="region of interest" description="Disordered" evidence="11">
    <location>
        <begin position="39"/>
        <end position="58"/>
    </location>
</feature>
<keyword evidence="17" id="KW-1185">Reference proteome</keyword>
<dbReference type="InterPro" id="IPR008640">
    <property type="entry name" value="Adhesin_Head_dom"/>
</dbReference>
<feature type="domain" description="Trimeric autotransporter adhesin YadA-like head" evidence="14">
    <location>
        <begin position="137"/>
        <end position="161"/>
    </location>
</feature>
<dbReference type="EMBL" id="BAAAZU010000001">
    <property type="protein sequence ID" value="GAA3913671.1"/>
    <property type="molecule type" value="Genomic_DNA"/>
</dbReference>
<evidence type="ECO:0000256" key="9">
    <source>
        <dbReference type="ARBA" id="ARBA00023136"/>
    </source>
</evidence>
<feature type="domain" description="Trimeric autotransporter adhesin YadA-like stalk" evidence="15">
    <location>
        <begin position="452"/>
        <end position="491"/>
    </location>
</feature>
<evidence type="ECO:0000256" key="12">
    <source>
        <dbReference type="SAM" id="SignalP"/>
    </source>
</evidence>
<keyword evidence="10" id="KW-0998">Cell outer membrane</keyword>
<dbReference type="SUPFAM" id="SSF54523">
    <property type="entry name" value="Pili subunits"/>
    <property type="match status" value="1"/>
</dbReference>
<feature type="domain" description="Trimeric autotransporter adhesin YadA-like head" evidence="14">
    <location>
        <begin position="67"/>
        <end position="93"/>
    </location>
</feature>
<dbReference type="Pfam" id="PF05658">
    <property type="entry name" value="YadA_head"/>
    <property type="match status" value="5"/>
</dbReference>
<dbReference type="CDD" id="cd12820">
    <property type="entry name" value="LbR_YadA-like"/>
    <property type="match status" value="1"/>
</dbReference>
<evidence type="ECO:0000256" key="1">
    <source>
        <dbReference type="ARBA" id="ARBA00004241"/>
    </source>
</evidence>
<evidence type="ECO:0000256" key="8">
    <source>
        <dbReference type="ARBA" id="ARBA00022927"/>
    </source>
</evidence>
<organism evidence="16 17">
    <name type="scientific">Luteimonas lutimaris</name>
    <dbReference type="NCBI Taxonomy" id="698645"/>
    <lineage>
        <taxon>Bacteria</taxon>
        <taxon>Pseudomonadati</taxon>
        <taxon>Pseudomonadota</taxon>
        <taxon>Gammaproteobacteria</taxon>
        <taxon>Lysobacterales</taxon>
        <taxon>Lysobacteraceae</taxon>
        <taxon>Luteimonas</taxon>
    </lineage>
</organism>
<evidence type="ECO:0000256" key="11">
    <source>
        <dbReference type="SAM" id="MobiDB-lite"/>
    </source>
</evidence>
<proteinExistence type="inferred from homology"/>
<feature type="compositionally biased region" description="Low complexity" evidence="11">
    <location>
        <begin position="335"/>
        <end position="416"/>
    </location>
</feature>
<dbReference type="Gene3D" id="6.10.250.2030">
    <property type="match status" value="1"/>
</dbReference>
<feature type="region of interest" description="Disordered" evidence="11">
    <location>
        <begin position="322"/>
        <end position="432"/>
    </location>
</feature>
<evidence type="ECO:0000256" key="10">
    <source>
        <dbReference type="ARBA" id="ARBA00023237"/>
    </source>
</evidence>
<evidence type="ECO:0008006" key="18">
    <source>
        <dbReference type="Google" id="ProtNLM"/>
    </source>
</evidence>
<evidence type="ECO:0000313" key="16">
    <source>
        <dbReference type="EMBL" id="GAA3913671.1"/>
    </source>
</evidence>
<feature type="signal peptide" evidence="12">
    <location>
        <begin position="1"/>
        <end position="30"/>
    </location>
</feature>
<evidence type="ECO:0000256" key="7">
    <source>
        <dbReference type="ARBA" id="ARBA00022729"/>
    </source>
</evidence>
<dbReference type="Gene3D" id="2.150.10.10">
    <property type="entry name" value="Serralysin-like metalloprotease, C-terminal"/>
    <property type="match status" value="2"/>
</dbReference>
<gene>
    <name evidence="16" type="ORF">GCM10022229_03130</name>
</gene>
<name>A0ABP7M774_9GAMM</name>
<dbReference type="Pfam" id="PF03895">
    <property type="entry name" value="YadA_anchor"/>
    <property type="match status" value="1"/>
</dbReference>
<evidence type="ECO:0000259" key="13">
    <source>
        <dbReference type="Pfam" id="PF03895"/>
    </source>
</evidence>
<comment type="caution">
    <text evidence="16">The sequence shown here is derived from an EMBL/GenBank/DDBJ whole genome shotgun (WGS) entry which is preliminary data.</text>
</comment>
<dbReference type="InterPro" id="IPR011049">
    <property type="entry name" value="Serralysin-like_metalloprot_C"/>
</dbReference>
<evidence type="ECO:0000313" key="17">
    <source>
        <dbReference type="Proteomes" id="UP001501727"/>
    </source>
</evidence>
<keyword evidence="4" id="KW-0813">Transport</keyword>
<protein>
    <recommendedName>
        <fullName evidence="18">Trimeric autotransporter adhesin YadA-like C-terminal membrane anchor domain-containing protein</fullName>
    </recommendedName>
</protein>
<feature type="domain" description="Trimeric autotransporter adhesin YadA-like head" evidence="14">
    <location>
        <begin position="211"/>
        <end position="232"/>
    </location>
</feature>
<keyword evidence="5" id="KW-1134">Transmembrane beta strand</keyword>
<dbReference type="Gene3D" id="3.30.1300.30">
    <property type="entry name" value="GSPII I/J protein-like"/>
    <property type="match status" value="1"/>
</dbReference>
<dbReference type="InterPro" id="IPR005594">
    <property type="entry name" value="YadA_C"/>
</dbReference>
<feature type="domain" description="Trimeric autotransporter adhesin YadA-like stalk" evidence="15">
    <location>
        <begin position="251"/>
        <end position="285"/>
    </location>
</feature>
<evidence type="ECO:0000256" key="3">
    <source>
        <dbReference type="ARBA" id="ARBA00005848"/>
    </source>
</evidence>
<accession>A0ABP7M774</accession>
<dbReference type="PANTHER" id="PTHR24637">
    <property type="entry name" value="COLLAGEN"/>
    <property type="match status" value="1"/>
</dbReference>
<feature type="domain" description="Trimeric autotransporter adhesin YadA-like C-terminal membrane anchor" evidence="13">
    <location>
        <begin position="580"/>
        <end position="633"/>
    </location>
</feature>